<feature type="compositionally biased region" description="Polar residues" evidence="1">
    <location>
        <begin position="134"/>
        <end position="145"/>
    </location>
</feature>
<evidence type="ECO:0000313" key="3">
    <source>
        <dbReference type="Proteomes" id="UP000054248"/>
    </source>
</evidence>
<sequence>MQPPHGYQSGAQPVPQARYTSASGTSSPGQTIPEEPYGSDGSYPDTPGPYSATPGYPQYNNTAYPAPSTTMYSPPAANAYFQPQYPQPSYGTQPAAQQSHPYGSQVTTPIQTSYPSTEYNYVSHGVSDGPPQPCNTYQEHQDPNRTPSYANPVYQTTQQPAGGYQGQYQHPSSTYSAYANESNLRYTVTTENAYSNDTARTAYGNEGGSSRADYGYTYANGSPGVQGQSAQRTYQQQPSQYNGAEYREQQAPGQQPWGAYGGY</sequence>
<feature type="compositionally biased region" description="Polar residues" evidence="1">
    <location>
        <begin position="87"/>
        <end position="120"/>
    </location>
</feature>
<feature type="region of interest" description="Disordered" evidence="1">
    <location>
        <begin position="220"/>
        <end position="263"/>
    </location>
</feature>
<gene>
    <name evidence="2" type="ORF">M407DRAFT_240414</name>
</gene>
<dbReference type="EMBL" id="KN822942">
    <property type="protein sequence ID" value="KIO34500.1"/>
    <property type="molecule type" value="Genomic_DNA"/>
</dbReference>
<organism evidence="2 3">
    <name type="scientific">Tulasnella calospora MUT 4182</name>
    <dbReference type="NCBI Taxonomy" id="1051891"/>
    <lineage>
        <taxon>Eukaryota</taxon>
        <taxon>Fungi</taxon>
        <taxon>Dikarya</taxon>
        <taxon>Basidiomycota</taxon>
        <taxon>Agaricomycotina</taxon>
        <taxon>Agaricomycetes</taxon>
        <taxon>Cantharellales</taxon>
        <taxon>Tulasnellaceae</taxon>
        <taxon>Tulasnella</taxon>
    </lineage>
</organism>
<dbReference type="HOGENOM" id="CLU_1058420_0_0_1"/>
<evidence type="ECO:0000256" key="1">
    <source>
        <dbReference type="SAM" id="MobiDB-lite"/>
    </source>
</evidence>
<feature type="compositionally biased region" description="Polar residues" evidence="1">
    <location>
        <begin position="58"/>
        <end position="72"/>
    </location>
</feature>
<accession>A0A0C3QMZ9</accession>
<reference evidence="2 3" key="1">
    <citation type="submission" date="2014-04" db="EMBL/GenBank/DDBJ databases">
        <authorList>
            <consortium name="DOE Joint Genome Institute"/>
            <person name="Kuo A."/>
            <person name="Girlanda M."/>
            <person name="Perotto S."/>
            <person name="Kohler A."/>
            <person name="Nagy L.G."/>
            <person name="Floudas D."/>
            <person name="Copeland A."/>
            <person name="Barry K.W."/>
            <person name="Cichocki N."/>
            <person name="Veneault-Fourrey C."/>
            <person name="LaButti K."/>
            <person name="Lindquist E.A."/>
            <person name="Lipzen A."/>
            <person name="Lundell T."/>
            <person name="Morin E."/>
            <person name="Murat C."/>
            <person name="Sun H."/>
            <person name="Tunlid A."/>
            <person name="Henrissat B."/>
            <person name="Grigoriev I.V."/>
            <person name="Hibbett D.S."/>
            <person name="Martin F."/>
            <person name="Nordberg H.P."/>
            <person name="Cantor M.N."/>
            <person name="Hua S.X."/>
        </authorList>
    </citation>
    <scope>NUCLEOTIDE SEQUENCE [LARGE SCALE GENOMIC DNA]</scope>
    <source>
        <strain evidence="2 3">MUT 4182</strain>
    </source>
</reference>
<dbReference type="AlphaFoldDB" id="A0A0C3QMZ9"/>
<protein>
    <submittedName>
        <fullName evidence="2">Uncharacterized protein</fullName>
    </submittedName>
</protein>
<keyword evidence="3" id="KW-1185">Reference proteome</keyword>
<feature type="compositionally biased region" description="Polar residues" evidence="1">
    <location>
        <begin position="18"/>
        <end position="30"/>
    </location>
</feature>
<feature type="region of interest" description="Disordered" evidence="1">
    <location>
        <begin position="1"/>
        <end position="145"/>
    </location>
</feature>
<feature type="compositionally biased region" description="Polar residues" evidence="1">
    <location>
        <begin position="220"/>
        <end position="242"/>
    </location>
</feature>
<dbReference type="OrthoDB" id="3254158at2759"/>
<name>A0A0C3QMZ9_9AGAM</name>
<reference evidence="3" key="2">
    <citation type="submission" date="2015-01" db="EMBL/GenBank/DDBJ databases">
        <title>Evolutionary Origins and Diversification of the Mycorrhizal Mutualists.</title>
        <authorList>
            <consortium name="DOE Joint Genome Institute"/>
            <consortium name="Mycorrhizal Genomics Consortium"/>
            <person name="Kohler A."/>
            <person name="Kuo A."/>
            <person name="Nagy L.G."/>
            <person name="Floudas D."/>
            <person name="Copeland A."/>
            <person name="Barry K.W."/>
            <person name="Cichocki N."/>
            <person name="Veneault-Fourrey C."/>
            <person name="LaButti K."/>
            <person name="Lindquist E.A."/>
            <person name="Lipzen A."/>
            <person name="Lundell T."/>
            <person name="Morin E."/>
            <person name="Murat C."/>
            <person name="Riley R."/>
            <person name="Ohm R."/>
            <person name="Sun H."/>
            <person name="Tunlid A."/>
            <person name="Henrissat B."/>
            <person name="Grigoriev I.V."/>
            <person name="Hibbett D.S."/>
            <person name="Martin F."/>
        </authorList>
    </citation>
    <scope>NUCLEOTIDE SEQUENCE [LARGE SCALE GENOMIC DNA]</scope>
    <source>
        <strain evidence="3">MUT 4182</strain>
    </source>
</reference>
<proteinExistence type="predicted"/>
<evidence type="ECO:0000313" key="2">
    <source>
        <dbReference type="EMBL" id="KIO34500.1"/>
    </source>
</evidence>
<dbReference type="Proteomes" id="UP000054248">
    <property type="component" value="Unassembled WGS sequence"/>
</dbReference>